<dbReference type="Pfam" id="PF00005">
    <property type="entry name" value="ABC_tran"/>
    <property type="match status" value="1"/>
</dbReference>
<dbReference type="FunFam" id="3.40.50.300:FF:000016">
    <property type="entry name" value="Oligopeptide ABC transporter ATP-binding component"/>
    <property type="match status" value="1"/>
</dbReference>
<evidence type="ECO:0000256" key="4">
    <source>
        <dbReference type="ARBA" id="ARBA00022741"/>
    </source>
</evidence>
<dbReference type="PANTHER" id="PTHR43776">
    <property type="entry name" value="TRANSPORT ATP-BINDING PROTEIN"/>
    <property type="match status" value="1"/>
</dbReference>
<dbReference type="InterPro" id="IPR003593">
    <property type="entry name" value="AAA+_ATPase"/>
</dbReference>
<keyword evidence="7" id="KW-1185">Reference proteome</keyword>
<dbReference type="PROSITE" id="PS00211">
    <property type="entry name" value="ABC_TRANSPORTER_1"/>
    <property type="match status" value="1"/>
</dbReference>
<name>A0A2K9NCZ7_9PROT</name>
<keyword evidence="3" id="KW-0813">Transport</keyword>
<dbReference type="InterPro" id="IPR017871">
    <property type="entry name" value="ABC_transporter-like_CS"/>
</dbReference>
<dbReference type="InterPro" id="IPR003439">
    <property type="entry name" value="ABC_transporter-like_ATP-bd"/>
</dbReference>
<dbReference type="Proteomes" id="UP000234752">
    <property type="component" value="Chromosome eg_1"/>
</dbReference>
<dbReference type="SUPFAM" id="SSF52540">
    <property type="entry name" value="P-loop containing nucleoside triphosphate hydrolases"/>
    <property type="match status" value="1"/>
</dbReference>
<evidence type="ECO:0000256" key="2">
    <source>
        <dbReference type="ARBA" id="ARBA00005417"/>
    </source>
</evidence>
<dbReference type="GO" id="GO:0005886">
    <property type="term" value="C:plasma membrane"/>
    <property type="evidence" value="ECO:0007669"/>
    <property type="project" value="UniProtKB-SubCell"/>
</dbReference>
<dbReference type="PANTHER" id="PTHR43776:SF7">
    <property type="entry name" value="D,D-DIPEPTIDE TRANSPORT ATP-BINDING PROTEIN DDPF-RELATED"/>
    <property type="match status" value="1"/>
</dbReference>
<accession>A0A2K9NCZ7</accession>
<dbReference type="RefSeq" id="WP_102112105.1">
    <property type="nucleotide sequence ID" value="NZ_BMGN01000002.1"/>
</dbReference>
<dbReference type="SMART" id="SM00382">
    <property type="entry name" value="AAA"/>
    <property type="match status" value="1"/>
</dbReference>
<reference evidence="6 7" key="1">
    <citation type="submission" date="2017-12" db="EMBL/GenBank/DDBJ databases">
        <title>Genomes of bacteria within cyanobacterial aggregates.</title>
        <authorList>
            <person name="Cai H."/>
        </authorList>
    </citation>
    <scope>NUCLEOTIDE SEQUENCE [LARGE SCALE GENOMIC DNA]</scope>
    <source>
        <strain evidence="6 7">TH16</strain>
    </source>
</reference>
<dbReference type="Gene3D" id="3.40.50.300">
    <property type="entry name" value="P-loop containing nucleotide triphosphate hydrolases"/>
    <property type="match status" value="1"/>
</dbReference>
<organism evidence="6 7">
    <name type="scientific">Niveispirillum cyanobacteriorum</name>
    <dbReference type="NCBI Taxonomy" id="1612173"/>
    <lineage>
        <taxon>Bacteria</taxon>
        <taxon>Pseudomonadati</taxon>
        <taxon>Pseudomonadota</taxon>
        <taxon>Alphaproteobacteria</taxon>
        <taxon>Rhodospirillales</taxon>
        <taxon>Azospirillaceae</taxon>
        <taxon>Niveispirillum</taxon>
    </lineage>
</organism>
<dbReference type="AlphaFoldDB" id="A0A2K9NCZ7"/>
<evidence type="ECO:0000256" key="5">
    <source>
        <dbReference type="ARBA" id="ARBA00022840"/>
    </source>
</evidence>
<proteinExistence type="inferred from homology"/>
<dbReference type="GO" id="GO:0055085">
    <property type="term" value="P:transmembrane transport"/>
    <property type="evidence" value="ECO:0007669"/>
    <property type="project" value="UniProtKB-ARBA"/>
</dbReference>
<dbReference type="CDD" id="cd03257">
    <property type="entry name" value="ABC_NikE_OppD_transporters"/>
    <property type="match status" value="1"/>
</dbReference>
<protein>
    <submittedName>
        <fullName evidence="6">Oligopeptide ABC transporter ATP-binding protein OppF</fullName>
    </submittedName>
</protein>
<sequence>MSKELLRVQDLKVHFPIRTGGLLIGKYTPLKAVDGVSFTLDEGETLGIVGESGCGKSTLGRAILQLIKPTDGQVVFMGSELTGVGAEVVRQKREEMQIVFQDPLASLNPRMTVGDIIAEPLTVYRPKLSKEERKGLVRDMMAKVGLLPQMINRYPHEFSGGQCQRIGIARAMILKPKMVVCDEPVSALDVSIQAQIVNLLMDLQQEMGLSLLFISHDLSVVRHVSHRVMVLYLGRVMEIADRDAIYAAPLHPYTQALISAVPVPDPDVEKNKERIVLGGDLPSPMKPPSGCVFRTRCPKATDICASDVPVLEEKAPGHRVACHHWGPPEKKLV</sequence>
<gene>
    <name evidence="6" type="ORF">C0V82_09345</name>
</gene>
<dbReference type="GO" id="GO:0015833">
    <property type="term" value="P:peptide transport"/>
    <property type="evidence" value="ECO:0007669"/>
    <property type="project" value="InterPro"/>
</dbReference>
<evidence type="ECO:0000256" key="1">
    <source>
        <dbReference type="ARBA" id="ARBA00004417"/>
    </source>
</evidence>
<dbReference type="GO" id="GO:0016887">
    <property type="term" value="F:ATP hydrolysis activity"/>
    <property type="evidence" value="ECO:0007669"/>
    <property type="project" value="InterPro"/>
</dbReference>
<evidence type="ECO:0000313" key="7">
    <source>
        <dbReference type="Proteomes" id="UP000234752"/>
    </source>
</evidence>
<dbReference type="InterPro" id="IPR050319">
    <property type="entry name" value="ABC_transp_ATP-bind"/>
</dbReference>
<dbReference type="OrthoDB" id="37801at2"/>
<dbReference type="Pfam" id="PF08352">
    <property type="entry name" value="oligo_HPY"/>
    <property type="match status" value="1"/>
</dbReference>
<dbReference type="NCBIfam" id="TIGR01727">
    <property type="entry name" value="oligo_HPY"/>
    <property type="match status" value="1"/>
</dbReference>
<comment type="similarity">
    <text evidence="2">Belongs to the ABC transporter superfamily.</text>
</comment>
<dbReference type="GO" id="GO:0005524">
    <property type="term" value="F:ATP binding"/>
    <property type="evidence" value="ECO:0007669"/>
    <property type="project" value="UniProtKB-KW"/>
</dbReference>
<evidence type="ECO:0000313" key="6">
    <source>
        <dbReference type="EMBL" id="AUN30416.1"/>
    </source>
</evidence>
<dbReference type="PROSITE" id="PS50893">
    <property type="entry name" value="ABC_TRANSPORTER_2"/>
    <property type="match status" value="1"/>
</dbReference>
<keyword evidence="5 6" id="KW-0067">ATP-binding</keyword>
<keyword evidence="4" id="KW-0547">Nucleotide-binding</keyword>
<dbReference type="InterPro" id="IPR027417">
    <property type="entry name" value="P-loop_NTPase"/>
</dbReference>
<dbReference type="NCBIfam" id="NF008453">
    <property type="entry name" value="PRK11308.1"/>
    <property type="match status" value="1"/>
</dbReference>
<evidence type="ECO:0000256" key="3">
    <source>
        <dbReference type="ARBA" id="ARBA00022448"/>
    </source>
</evidence>
<dbReference type="EMBL" id="CP025611">
    <property type="protein sequence ID" value="AUN30416.1"/>
    <property type="molecule type" value="Genomic_DNA"/>
</dbReference>
<dbReference type="KEGG" id="ncb:C0V82_09345"/>
<dbReference type="InterPro" id="IPR013563">
    <property type="entry name" value="Oligopep_ABC_C"/>
</dbReference>
<comment type="subcellular location">
    <subcellularLocation>
        <location evidence="1">Cell inner membrane</location>
        <topology evidence="1">Peripheral membrane protein</topology>
    </subcellularLocation>
</comment>